<keyword evidence="3" id="KW-1185">Reference proteome</keyword>
<sequence length="964" mass="107352">MATLTKVKPEREVILSLASSVPTPFPKEILAVNSSSADVEQHPQQQELEVGPSNISEATERQENGSLHELMPSIIHVERACTMALNNLLSVPVRWKTIVPDRRHSMPNSPQSSSQAEEESSSSALHTLVSNLRSRCTEEMIQASPSESDADLIQELRTRVEEISSSLASSDVELVRVLISLLSHLHRLSVLVNPSSPSQITPSSSSWNVAEPNDSTNLFDNLKRQLSDFQVERLTTRQDVVPRGSKPVLAVEAALLWEQIDQELDRVVSMCKERTDYLSCDPPDYEYDTLPVYDHESRSSIDDYDQKSRNQLSQSPVIPGGQMSEKRKLDLEAVTMAIDRLYLVAPQLHNQRVELKSTKVAQMEKARSQGSVTTSRSAGKQKERERDVKDLENMLELINKASGRSLTDQSVILNDGMKMRLERARQRDMAKREAFVDHLAEHSSAGRLHDQDALLQKKAKDPEAMLSLPEFIREAVPPDSLKIQNPQTMLTLPEFIKEVPLPHLVSSSSRSSSSSSVTTTTTPPPSSGGALARLKSKSKNRDRSMSAPPLAWLRSSSSKSSLRESQSQPKIHGDASSKLSFDVNYVAEFHENLQHILVFFTVTGAQPGVDLEAEVVPSFSDNQTDDGDRLIIKSGSSHSLPLILPARVVPGKQEIKVQSAHFEIKLSTLSSPSPSECGPLLDATQLSNANPTSFICSSCSLQLVQSSQIQYRDLPSEHWEELVDAWMCHSSQTLNENVIKNGRSGFWPGPDQALVGGSYILFEESSMTKDNLHPATCKKGDEHRLVRCLCGSVLGRCQEHPSHPNKITAYKILKFAIRPVSASSEPFRIPLSAFIVEDMAEFVQAHASYRFIISDEEDERPRILIWLFKPNLQLAYSASKRYAIPKSSSMNAAKVLYKLIGPSEGNLDLKTILDKYPGFPQAEYLFYPMDTCRRLAVLLRESNTTYPENMRTMTGLEVGWLQRA</sequence>
<dbReference type="GO" id="GO:0043161">
    <property type="term" value="P:proteasome-mediated ubiquitin-dependent protein catabolic process"/>
    <property type="evidence" value="ECO:0007669"/>
    <property type="project" value="TreeGrafter"/>
</dbReference>
<feature type="region of interest" description="Disordered" evidence="1">
    <location>
        <begin position="359"/>
        <end position="387"/>
    </location>
</feature>
<proteinExistence type="predicted"/>
<organism evidence="2 3">
    <name type="scientific">Gymnopus androsaceus JB14</name>
    <dbReference type="NCBI Taxonomy" id="1447944"/>
    <lineage>
        <taxon>Eukaryota</taxon>
        <taxon>Fungi</taxon>
        <taxon>Dikarya</taxon>
        <taxon>Basidiomycota</taxon>
        <taxon>Agaricomycotina</taxon>
        <taxon>Agaricomycetes</taxon>
        <taxon>Agaricomycetidae</taxon>
        <taxon>Agaricales</taxon>
        <taxon>Marasmiineae</taxon>
        <taxon>Omphalotaceae</taxon>
        <taxon>Gymnopus</taxon>
    </lineage>
</organism>
<dbReference type="PANTHER" id="PTHR31531:SF2">
    <property type="entry name" value="E3 UBIQUITIN-PROTEIN LIGASE E3D"/>
    <property type="match status" value="1"/>
</dbReference>
<gene>
    <name evidence="2" type="ORF">BT96DRAFT_914338</name>
</gene>
<dbReference type="GO" id="GO:0031624">
    <property type="term" value="F:ubiquitin conjugating enzyme binding"/>
    <property type="evidence" value="ECO:0007669"/>
    <property type="project" value="TreeGrafter"/>
</dbReference>
<dbReference type="GO" id="GO:0005829">
    <property type="term" value="C:cytosol"/>
    <property type="evidence" value="ECO:0007669"/>
    <property type="project" value="TreeGrafter"/>
</dbReference>
<feature type="compositionally biased region" description="Basic and acidic residues" evidence="1">
    <location>
        <begin position="297"/>
        <end position="308"/>
    </location>
</feature>
<feature type="region of interest" description="Disordered" evidence="1">
    <location>
        <begin position="506"/>
        <end position="574"/>
    </location>
</feature>
<dbReference type="GO" id="GO:0000209">
    <property type="term" value="P:protein polyubiquitination"/>
    <property type="evidence" value="ECO:0007669"/>
    <property type="project" value="TreeGrafter"/>
</dbReference>
<evidence type="ECO:0000256" key="1">
    <source>
        <dbReference type="SAM" id="MobiDB-lite"/>
    </source>
</evidence>
<feature type="region of interest" description="Disordered" evidence="1">
    <location>
        <begin position="297"/>
        <end position="322"/>
    </location>
</feature>
<evidence type="ECO:0000313" key="2">
    <source>
        <dbReference type="EMBL" id="KAE9407999.1"/>
    </source>
</evidence>
<evidence type="ECO:0000313" key="3">
    <source>
        <dbReference type="Proteomes" id="UP000799118"/>
    </source>
</evidence>
<dbReference type="EMBL" id="ML769393">
    <property type="protein sequence ID" value="KAE9407999.1"/>
    <property type="molecule type" value="Genomic_DNA"/>
</dbReference>
<feature type="region of interest" description="Disordered" evidence="1">
    <location>
        <begin position="101"/>
        <end position="125"/>
    </location>
</feature>
<dbReference type="AlphaFoldDB" id="A0A6A4IBQ5"/>
<feature type="compositionally biased region" description="Low complexity" evidence="1">
    <location>
        <begin position="553"/>
        <end position="568"/>
    </location>
</feature>
<dbReference type="OrthoDB" id="66510at2759"/>
<name>A0A6A4IBQ5_9AGAR</name>
<dbReference type="GO" id="GO:0030332">
    <property type="term" value="F:cyclin binding"/>
    <property type="evidence" value="ECO:0007669"/>
    <property type="project" value="TreeGrafter"/>
</dbReference>
<dbReference type="GO" id="GO:0061630">
    <property type="term" value="F:ubiquitin protein ligase activity"/>
    <property type="evidence" value="ECO:0007669"/>
    <property type="project" value="TreeGrafter"/>
</dbReference>
<accession>A0A6A4IBQ5</accession>
<dbReference type="InterPro" id="IPR019193">
    <property type="entry name" value="UBQ-conj_enz_E2-bd_prot"/>
</dbReference>
<dbReference type="PANTHER" id="PTHR31531">
    <property type="entry name" value="E3 UBIQUITIN-PROTEIN LIGASE E3D FAMILY MEMBER"/>
    <property type="match status" value="1"/>
</dbReference>
<dbReference type="Pfam" id="PF09814">
    <property type="entry name" value="HECT_2"/>
    <property type="match status" value="1"/>
</dbReference>
<evidence type="ECO:0008006" key="4">
    <source>
        <dbReference type="Google" id="ProtNLM"/>
    </source>
</evidence>
<feature type="compositionally biased region" description="Low complexity" evidence="1">
    <location>
        <begin position="506"/>
        <end position="521"/>
    </location>
</feature>
<dbReference type="GO" id="GO:0006513">
    <property type="term" value="P:protein monoubiquitination"/>
    <property type="evidence" value="ECO:0007669"/>
    <property type="project" value="TreeGrafter"/>
</dbReference>
<dbReference type="Proteomes" id="UP000799118">
    <property type="component" value="Unassembled WGS sequence"/>
</dbReference>
<dbReference type="GO" id="GO:0005634">
    <property type="term" value="C:nucleus"/>
    <property type="evidence" value="ECO:0007669"/>
    <property type="project" value="TreeGrafter"/>
</dbReference>
<reference evidence="2" key="1">
    <citation type="journal article" date="2019" name="Environ. Microbiol.">
        <title>Fungal ecological strategies reflected in gene transcription - a case study of two litter decomposers.</title>
        <authorList>
            <person name="Barbi F."/>
            <person name="Kohler A."/>
            <person name="Barry K."/>
            <person name="Baskaran P."/>
            <person name="Daum C."/>
            <person name="Fauchery L."/>
            <person name="Ihrmark K."/>
            <person name="Kuo A."/>
            <person name="LaButti K."/>
            <person name="Lipzen A."/>
            <person name="Morin E."/>
            <person name="Grigoriev I.V."/>
            <person name="Henrissat B."/>
            <person name="Lindahl B."/>
            <person name="Martin F."/>
        </authorList>
    </citation>
    <scope>NUCLEOTIDE SEQUENCE</scope>
    <source>
        <strain evidence="2">JB14</strain>
    </source>
</reference>
<feature type="region of interest" description="Disordered" evidence="1">
    <location>
        <begin position="34"/>
        <end position="54"/>
    </location>
</feature>
<dbReference type="GO" id="GO:0051865">
    <property type="term" value="P:protein autoubiquitination"/>
    <property type="evidence" value="ECO:0007669"/>
    <property type="project" value="TreeGrafter"/>
</dbReference>
<feature type="compositionally biased region" description="Polar residues" evidence="1">
    <location>
        <begin position="368"/>
        <end position="378"/>
    </location>
</feature>
<dbReference type="GO" id="GO:0000151">
    <property type="term" value="C:ubiquitin ligase complex"/>
    <property type="evidence" value="ECO:0007669"/>
    <property type="project" value="TreeGrafter"/>
</dbReference>
<protein>
    <recommendedName>
        <fullName evidence="4">E3 ubiquitin-protein ligase E3D</fullName>
    </recommendedName>
</protein>